<dbReference type="RefSeq" id="WP_038455155.1">
    <property type="nucleotide sequence ID" value="NZ_CP009043.1"/>
</dbReference>
<dbReference type="OrthoDB" id="5324700at2"/>
<dbReference type="Pfam" id="PF10788">
    <property type="entry name" value="DUF2603"/>
    <property type="match status" value="1"/>
</dbReference>
<dbReference type="AlphaFoldDB" id="A0A076FCL0"/>
<sequence>MNEMQKLDSLSESLGITKRKRTMFDMQKIDENEMKFTITKGKMDEIQPWFGFNDGKACAIVPATLLEAIINALKNAQKESFELKLEKSIWQHIPVDFGDVWSVAIDEIKSKKIKKEPNLDLVIKKIKKEHPNLFVDMSNLMQNKEIE</sequence>
<name>A0A076FCL0_9BACT</name>
<dbReference type="HAMAP" id="MF_02110">
    <property type="entry name" value="UPF0763"/>
    <property type="match status" value="1"/>
</dbReference>
<evidence type="ECO:0000313" key="2">
    <source>
        <dbReference type="EMBL" id="AII15348.1"/>
    </source>
</evidence>
<dbReference type="KEGG" id="caj:CIG1485E_1525"/>
<comment type="similarity">
    <text evidence="1">Belongs to the UPF0763 family.</text>
</comment>
<dbReference type="PATRIC" id="fig|1244531.5.peg.1730"/>
<dbReference type="eggNOG" id="ENOG5030YCA">
    <property type="taxonomic scope" value="Bacteria"/>
</dbReference>
<dbReference type="STRING" id="1244531.CIG2463D_1722"/>
<keyword evidence="3" id="KW-1185">Reference proteome</keyword>
<evidence type="ECO:0000313" key="3">
    <source>
        <dbReference type="Proteomes" id="UP000028486"/>
    </source>
</evidence>
<organism evidence="2 3">
    <name type="scientific">Campylobacter iguaniorum</name>
    <dbReference type="NCBI Taxonomy" id="1244531"/>
    <lineage>
        <taxon>Bacteria</taxon>
        <taxon>Pseudomonadati</taxon>
        <taxon>Campylobacterota</taxon>
        <taxon>Epsilonproteobacteria</taxon>
        <taxon>Campylobacterales</taxon>
        <taxon>Campylobacteraceae</taxon>
        <taxon>Campylobacter</taxon>
    </lineage>
</organism>
<gene>
    <name evidence="2" type="ORF">CIG1485E_1525</name>
</gene>
<evidence type="ECO:0000256" key="1">
    <source>
        <dbReference type="HAMAP-Rule" id="MF_02110"/>
    </source>
</evidence>
<accession>A0A076FCL0</accession>
<reference evidence="3" key="1">
    <citation type="journal article" date="2014" name="Genome Announc.">
        <title>Complete Genome Sequence of Campylobacter iguaniorum Strain 1485ET, Isolated from a Bearded Dragon (Pogona vitticeps).</title>
        <authorList>
            <person name="Gilbert M.J."/>
            <person name="Miller W.G."/>
            <person name="Yee E."/>
            <person name="Kik M."/>
            <person name="Wagenaar J.A."/>
            <person name="Duim B."/>
        </authorList>
    </citation>
    <scope>NUCLEOTIDE SEQUENCE [LARGE SCALE GENOMIC DNA]</scope>
    <source>
        <strain evidence="3">1485E</strain>
    </source>
</reference>
<proteinExistence type="inferred from homology"/>
<protein>
    <recommendedName>
        <fullName evidence="1">UPF0763 protein CIG1485E_1525</fullName>
    </recommendedName>
</protein>
<dbReference type="EMBL" id="CP009043">
    <property type="protein sequence ID" value="AII15348.1"/>
    <property type="molecule type" value="Genomic_DNA"/>
</dbReference>
<dbReference type="Proteomes" id="UP000028486">
    <property type="component" value="Chromosome"/>
</dbReference>
<dbReference type="InterPro" id="IPR019724">
    <property type="entry name" value="UPF0763"/>
</dbReference>
<dbReference type="HOGENOM" id="CLU_120359_1_0_7"/>